<sequence>MFPLRLISILALSALASSTSDPVDCDVETNFQDPSLRAAILSSVVPVNNKLPAPYRGANWGSAFGVLQITAVQYLMDPNKVVIVNSPRTELTTMAYISADNGGGFEKLRLEQYAVYCIARTANTLVVYLMDCTVDILDTTDLSEPPFESYRFSTAQRIDLPALKNDDFADVRNTTNPPLTPSITLRVTYHPESIAELLALADTTATGYGVTFDNFRYGLKRSPGSRVPCPIDLSA</sequence>
<reference evidence="2 3" key="1">
    <citation type="submission" date="2023-01" db="EMBL/GenBank/DDBJ databases">
        <title>Analysis of 21 Apiospora genomes using comparative genomics revels a genus with tremendous synthesis potential of carbohydrate active enzymes and secondary metabolites.</title>
        <authorList>
            <person name="Sorensen T."/>
        </authorList>
    </citation>
    <scope>NUCLEOTIDE SEQUENCE [LARGE SCALE GENOMIC DNA]</scope>
    <source>
        <strain evidence="2 3">CBS 83171</strain>
    </source>
</reference>
<keyword evidence="3" id="KW-1185">Reference proteome</keyword>
<protein>
    <submittedName>
        <fullName evidence="2">Uncharacterized protein</fullName>
    </submittedName>
</protein>
<evidence type="ECO:0000313" key="2">
    <source>
        <dbReference type="EMBL" id="KAK8053733.1"/>
    </source>
</evidence>
<comment type="caution">
    <text evidence="2">The sequence shown here is derived from an EMBL/GenBank/DDBJ whole genome shotgun (WGS) entry which is preliminary data.</text>
</comment>
<evidence type="ECO:0000256" key="1">
    <source>
        <dbReference type="SAM" id="SignalP"/>
    </source>
</evidence>
<proteinExistence type="predicted"/>
<name>A0ABR1U727_9PEZI</name>
<gene>
    <name evidence="2" type="ORF">PG996_013034</name>
</gene>
<accession>A0ABR1U727</accession>
<keyword evidence="1" id="KW-0732">Signal</keyword>
<evidence type="ECO:0000313" key="3">
    <source>
        <dbReference type="Proteomes" id="UP001446871"/>
    </source>
</evidence>
<feature type="chain" id="PRO_5047208044" evidence="1">
    <location>
        <begin position="19"/>
        <end position="235"/>
    </location>
</feature>
<dbReference type="Proteomes" id="UP001446871">
    <property type="component" value="Unassembled WGS sequence"/>
</dbReference>
<dbReference type="EMBL" id="JAQQWM010000008">
    <property type="protein sequence ID" value="KAK8053733.1"/>
    <property type="molecule type" value="Genomic_DNA"/>
</dbReference>
<feature type="signal peptide" evidence="1">
    <location>
        <begin position="1"/>
        <end position="18"/>
    </location>
</feature>
<organism evidence="2 3">
    <name type="scientific">Apiospora saccharicola</name>
    <dbReference type="NCBI Taxonomy" id="335842"/>
    <lineage>
        <taxon>Eukaryota</taxon>
        <taxon>Fungi</taxon>
        <taxon>Dikarya</taxon>
        <taxon>Ascomycota</taxon>
        <taxon>Pezizomycotina</taxon>
        <taxon>Sordariomycetes</taxon>
        <taxon>Xylariomycetidae</taxon>
        <taxon>Amphisphaeriales</taxon>
        <taxon>Apiosporaceae</taxon>
        <taxon>Apiospora</taxon>
    </lineage>
</organism>